<dbReference type="AlphaFoldDB" id="A0A1G6D277"/>
<dbReference type="Proteomes" id="UP000199071">
    <property type="component" value="Unassembled WGS sequence"/>
</dbReference>
<gene>
    <name evidence="2" type="ORF">SAMN02982931_02905</name>
</gene>
<feature type="chain" id="PRO_5011471815" description="Periplasmic heavy metal sensor" evidence="1">
    <location>
        <begin position="24"/>
        <end position="180"/>
    </location>
</feature>
<dbReference type="STRING" id="665467.SAMN02982931_02905"/>
<evidence type="ECO:0000313" key="2">
    <source>
        <dbReference type="EMBL" id="SDB39149.1"/>
    </source>
</evidence>
<evidence type="ECO:0000256" key="1">
    <source>
        <dbReference type="SAM" id="SignalP"/>
    </source>
</evidence>
<feature type="signal peptide" evidence="1">
    <location>
        <begin position="1"/>
        <end position="23"/>
    </location>
</feature>
<reference evidence="2 3" key="1">
    <citation type="submission" date="2016-10" db="EMBL/GenBank/DDBJ databases">
        <authorList>
            <person name="de Groot N.N."/>
        </authorList>
    </citation>
    <scope>NUCLEOTIDE SEQUENCE [LARGE SCALE GENOMIC DNA]</scope>
    <source>
        <strain evidence="2 3">ATCC 35022</strain>
    </source>
</reference>
<evidence type="ECO:0000313" key="3">
    <source>
        <dbReference type="Proteomes" id="UP000199071"/>
    </source>
</evidence>
<dbReference type="EMBL" id="FMXQ01000006">
    <property type="protein sequence ID" value="SDB39149.1"/>
    <property type="molecule type" value="Genomic_DNA"/>
</dbReference>
<proteinExistence type="predicted"/>
<keyword evidence="3" id="KW-1185">Reference proteome</keyword>
<dbReference type="Gene3D" id="1.20.120.1490">
    <property type="match status" value="1"/>
</dbReference>
<name>A0A1G6D277_9HYPH</name>
<evidence type="ECO:0008006" key="4">
    <source>
        <dbReference type="Google" id="ProtNLM"/>
    </source>
</evidence>
<protein>
    <recommendedName>
        <fullName evidence="4">Periplasmic heavy metal sensor</fullName>
    </recommendedName>
</protein>
<keyword evidence="1" id="KW-0732">Signal</keyword>
<sequence>MRSMTTAIAAMAATLSVVAPSFGAENQPYAGQETRVVKALSPEDVTGLRAGAGLGYAKAAELNGWPGPAHALEMRDRLDLSAVQVAELETLRADMLARTMPLGEELIAAEGALDRLFAEGDPSASAVEAATASIAAIEGRLRAAHLVAHLRTAPVLTRHQTMLYARERGYDGGGHAGHGG</sequence>
<accession>A0A1G6D277</accession>
<organism evidence="2 3">
    <name type="scientific">Bauldia litoralis</name>
    <dbReference type="NCBI Taxonomy" id="665467"/>
    <lineage>
        <taxon>Bacteria</taxon>
        <taxon>Pseudomonadati</taxon>
        <taxon>Pseudomonadota</taxon>
        <taxon>Alphaproteobacteria</taxon>
        <taxon>Hyphomicrobiales</taxon>
        <taxon>Kaistiaceae</taxon>
        <taxon>Bauldia</taxon>
    </lineage>
</organism>